<evidence type="ECO:0000313" key="17">
    <source>
        <dbReference type="Proteomes" id="UP000012174"/>
    </source>
</evidence>
<dbReference type="InterPro" id="IPR007484">
    <property type="entry name" value="Peptidase_M28"/>
</dbReference>
<dbReference type="Pfam" id="PF04389">
    <property type="entry name" value="Peptidase_M28"/>
    <property type="match status" value="1"/>
</dbReference>
<evidence type="ECO:0000256" key="4">
    <source>
        <dbReference type="ARBA" id="ARBA00022670"/>
    </source>
</evidence>
<evidence type="ECO:0000256" key="14">
    <source>
        <dbReference type="RuleBase" id="RU361240"/>
    </source>
</evidence>
<evidence type="ECO:0000256" key="13">
    <source>
        <dbReference type="ARBA" id="ARBA00043962"/>
    </source>
</evidence>
<keyword evidence="8 14" id="KW-0862">Zinc</keyword>
<keyword evidence="3 16" id="KW-0031">Aminopeptidase</keyword>
<keyword evidence="11" id="KW-0325">Glycoprotein</keyword>
<organism evidence="16 17">
    <name type="scientific">Eutypa lata (strain UCR-EL1)</name>
    <name type="common">Grapevine dieback disease fungus</name>
    <name type="synonym">Eutypa armeniacae</name>
    <dbReference type="NCBI Taxonomy" id="1287681"/>
    <lineage>
        <taxon>Eukaryota</taxon>
        <taxon>Fungi</taxon>
        <taxon>Dikarya</taxon>
        <taxon>Ascomycota</taxon>
        <taxon>Pezizomycotina</taxon>
        <taxon>Sordariomycetes</taxon>
        <taxon>Xylariomycetidae</taxon>
        <taxon>Xylariales</taxon>
        <taxon>Diatrypaceae</taxon>
        <taxon>Eutypa</taxon>
    </lineage>
</organism>
<dbReference type="GO" id="GO:0004177">
    <property type="term" value="F:aminopeptidase activity"/>
    <property type="evidence" value="ECO:0007669"/>
    <property type="project" value="UniProtKB-KW"/>
</dbReference>
<evidence type="ECO:0000313" key="16">
    <source>
        <dbReference type="EMBL" id="EMR66981.1"/>
    </source>
</evidence>
<dbReference type="Proteomes" id="UP000012174">
    <property type="component" value="Unassembled WGS sequence"/>
</dbReference>
<feature type="chain" id="PRO_5005141223" description="Peptide hydrolase" evidence="14">
    <location>
        <begin position="17"/>
        <end position="369"/>
    </location>
</feature>
<comment type="subunit">
    <text evidence="2">Monomer.</text>
</comment>
<dbReference type="Gene3D" id="3.40.630.10">
    <property type="entry name" value="Zn peptidases"/>
    <property type="match status" value="1"/>
</dbReference>
<evidence type="ECO:0000256" key="10">
    <source>
        <dbReference type="ARBA" id="ARBA00023157"/>
    </source>
</evidence>
<dbReference type="OMA" id="QPFSEFH"/>
<dbReference type="FunFam" id="3.40.630.10:FF:000042">
    <property type="entry name" value="Peptide hydrolase"/>
    <property type="match status" value="1"/>
</dbReference>
<dbReference type="EC" id="3.4.-.-" evidence="14"/>
<dbReference type="eggNOG" id="KOG2195">
    <property type="taxonomic scope" value="Eukaryota"/>
</dbReference>
<dbReference type="SUPFAM" id="SSF53187">
    <property type="entry name" value="Zn-dependent exopeptidases"/>
    <property type="match status" value="1"/>
</dbReference>
<dbReference type="KEGG" id="ela:UCREL1_6027"/>
<sequence>MFRHMLVAALAATSTALSVMRQEASQEELFTIELAPGVTQVVTEEQKWALKNEGKSFIDITNHPRLASSATDDGLVKIAVTYPTSMSQTTTVEELIAKLSADNIEQTLTTFSDFYNRYYTSETGKDASDWLLEQVQATIDASEATGATAKAFEHSWTQSSIIATIPGKSTDKIIVGAHLDSVNGGNRSGRAPGADDDGSGSMTTLEAFRVLLSDPKIAAGEGANTLEFQWYSGEEAGLLGSADIFDAYSADGEVVKAMLQQDMTGYGDKPMGVITDRVDSALTEFIRKVIDEYAEIGYVDSECGYGCSDHASATAAGYPSAFVIEAAMEEISPYIHSADDTMETVSFAHMVEHAKLVVGYAYELTFAEL</sequence>
<evidence type="ECO:0000256" key="1">
    <source>
        <dbReference type="ARBA" id="ARBA00001947"/>
    </source>
</evidence>
<evidence type="ECO:0000256" key="3">
    <source>
        <dbReference type="ARBA" id="ARBA00022438"/>
    </source>
</evidence>
<evidence type="ECO:0000256" key="12">
    <source>
        <dbReference type="ARBA" id="ARBA00043843"/>
    </source>
</evidence>
<evidence type="ECO:0000256" key="11">
    <source>
        <dbReference type="ARBA" id="ARBA00023180"/>
    </source>
</evidence>
<evidence type="ECO:0000256" key="6">
    <source>
        <dbReference type="ARBA" id="ARBA00022729"/>
    </source>
</evidence>
<comment type="function">
    <text evidence="12">Extracellular aminopeptidase that allows assimilation of proteinaceous substrates.</text>
</comment>
<protein>
    <recommendedName>
        <fullName evidence="14">Peptide hydrolase</fullName>
        <ecNumber evidence="14">3.4.-.-</ecNumber>
    </recommendedName>
</protein>
<dbReference type="AlphaFoldDB" id="M7TAT8"/>
<dbReference type="PANTHER" id="PTHR12147">
    <property type="entry name" value="METALLOPEPTIDASE M28 FAMILY MEMBER"/>
    <property type="match status" value="1"/>
</dbReference>
<dbReference type="CDD" id="cd03879">
    <property type="entry name" value="M28_AAP"/>
    <property type="match status" value="1"/>
</dbReference>
<comment type="similarity">
    <text evidence="13">Belongs to the peptidase M28 family. M28E subfamily.</text>
</comment>
<keyword evidence="9" id="KW-0865">Zymogen</keyword>
<evidence type="ECO:0000256" key="7">
    <source>
        <dbReference type="ARBA" id="ARBA00022801"/>
    </source>
</evidence>
<dbReference type="OrthoDB" id="2214at2759"/>
<gene>
    <name evidence="16" type="ORF">UCREL1_6027</name>
</gene>
<dbReference type="GO" id="GO:0046872">
    <property type="term" value="F:metal ion binding"/>
    <property type="evidence" value="ECO:0007669"/>
    <property type="project" value="UniProtKB-KW"/>
</dbReference>
<comment type="cofactor">
    <cofactor evidence="1">
        <name>Zn(2+)</name>
        <dbReference type="ChEBI" id="CHEBI:29105"/>
    </cofactor>
</comment>
<dbReference type="HOGENOM" id="CLU_025866_0_0_1"/>
<proteinExistence type="inferred from homology"/>
<evidence type="ECO:0000256" key="9">
    <source>
        <dbReference type="ARBA" id="ARBA00023145"/>
    </source>
</evidence>
<dbReference type="InterPro" id="IPR045175">
    <property type="entry name" value="M28_fam"/>
</dbReference>
<keyword evidence="5 14" id="KW-0479">Metal-binding</keyword>
<dbReference type="GO" id="GO:0008235">
    <property type="term" value="F:metalloexopeptidase activity"/>
    <property type="evidence" value="ECO:0007669"/>
    <property type="project" value="InterPro"/>
</dbReference>
<keyword evidence="7 14" id="KW-0378">Hydrolase</keyword>
<dbReference type="GO" id="GO:0006508">
    <property type="term" value="P:proteolysis"/>
    <property type="evidence" value="ECO:0007669"/>
    <property type="project" value="UniProtKB-KW"/>
</dbReference>
<name>M7TAT8_EUTLA</name>
<evidence type="ECO:0000256" key="2">
    <source>
        <dbReference type="ARBA" id="ARBA00011245"/>
    </source>
</evidence>
<reference evidence="17" key="1">
    <citation type="journal article" date="2013" name="Genome Announc.">
        <title>Draft genome sequence of the grapevine dieback fungus Eutypa lata UCR-EL1.</title>
        <authorList>
            <person name="Blanco-Ulate B."/>
            <person name="Rolshausen P.E."/>
            <person name="Cantu D."/>
        </authorList>
    </citation>
    <scope>NUCLEOTIDE SEQUENCE [LARGE SCALE GENOMIC DNA]</scope>
    <source>
        <strain evidence="17">UCR-EL1</strain>
    </source>
</reference>
<keyword evidence="4 14" id="KW-0645">Protease</keyword>
<keyword evidence="6 14" id="KW-0732">Signal</keyword>
<keyword evidence="10" id="KW-1015">Disulfide bond</keyword>
<keyword evidence="17" id="KW-1185">Reference proteome</keyword>
<evidence type="ECO:0000256" key="8">
    <source>
        <dbReference type="ARBA" id="ARBA00022833"/>
    </source>
</evidence>
<feature type="domain" description="Peptidase M28" evidence="15">
    <location>
        <begin position="161"/>
        <end position="358"/>
    </location>
</feature>
<evidence type="ECO:0000256" key="5">
    <source>
        <dbReference type="ARBA" id="ARBA00022723"/>
    </source>
</evidence>
<dbReference type="PANTHER" id="PTHR12147:SF56">
    <property type="entry name" value="AMINOPEPTIDASE YDR415C-RELATED"/>
    <property type="match status" value="1"/>
</dbReference>
<feature type="signal peptide" evidence="14">
    <location>
        <begin position="1"/>
        <end position="16"/>
    </location>
</feature>
<accession>M7TAT8</accession>
<dbReference type="EMBL" id="KB706545">
    <property type="protein sequence ID" value="EMR66981.1"/>
    <property type="molecule type" value="Genomic_DNA"/>
</dbReference>
<evidence type="ECO:0000259" key="15">
    <source>
        <dbReference type="Pfam" id="PF04389"/>
    </source>
</evidence>